<accession>X0U5J9</accession>
<protein>
    <recommendedName>
        <fullName evidence="2">Ribbon-helix-helix protein CopG domain-containing protein</fullName>
    </recommendedName>
</protein>
<organism evidence="1">
    <name type="scientific">marine sediment metagenome</name>
    <dbReference type="NCBI Taxonomy" id="412755"/>
    <lineage>
        <taxon>unclassified sequences</taxon>
        <taxon>metagenomes</taxon>
        <taxon>ecological metagenomes</taxon>
    </lineage>
</organism>
<dbReference type="EMBL" id="BARS01018449">
    <property type="protein sequence ID" value="GAF94621.1"/>
    <property type="molecule type" value="Genomic_DNA"/>
</dbReference>
<gene>
    <name evidence="1" type="ORF">S01H1_30021</name>
</gene>
<reference evidence="1" key="1">
    <citation type="journal article" date="2014" name="Front. Microbiol.">
        <title>High frequency of phylogenetically diverse reductive dehalogenase-homologous genes in deep subseafloor sedimentary metagenomes.</title>
        <authorList>
            <person name="Kawai M."/>
            <person name="Futagami T."/>
            <person name="Toyoda A."/>
            <person name="Takaki Y."/>
            <person name="Nishi S."/>
            <person name="Hori S."/>
            <person name="Arai W."/>
            <person name="Tsubouchi T."/>
            <person name="Morono Y."/>
            <person name="Uchiyama I."/>
            <person name="Ito T."/>
            <person name="Fujiyama A."/>
            <person name="Inagaki F."/>
            <person name="Takami H."/>
        </authorList>
    </citation>
    <scope>NUCLEOTIDE SEQUENCE</scope>
    <source>
        <strain evidence="1">Expedition CK06-06</strain>
    </source>
</reference>
<evidence type="ECO:0008006" key="2">
    <source>
        <dbReference type="Google" id="ProtNLM"/>
    </source>
</evidence>
<evidence type="ECO:0000313" key="1">
    <source>
        <dbReference type="EMBL" id="GAF94621.1"/>
    </source>
</evidence>
<sequence>MTKQMNLRLDENFLKEYEELAKLQNLERSSLIKKILIEGLQKERLEFSIQKYLLKEISMERAAEIAKVSIHELILKLSQLGIPSNITLEDFKKIL</sequence>
<proteinExistence type="predicted"/>
<dbReference type="InterPro" id="IPR005368">
    <property type="entry name" value="UPF0175"/>
</dbReference>
<dbReference type="Pfam" id="PF03683">
    <property type="entry name" value="UPF0175"/>
    <property type="match status" value="1"/>
</dbReference>
<comment type="caution">
    <text evidence="1">The sequence shown here is derived from an EMBL/GenBank/DDBJ whole genome shotgun (WGS) entry which is preliminary data.</text>
</comment>
<dbReference type="AlphaFoldDB" id="X0U5J9"/>
<name>X0U5J9_9ZZZZ</name>